<dbReference type="EMBL" id="CM004399">
    <property type="protein sequence ID" value="OAY33653.1"/>
    <property type="molecule type" value="Genomic_DNA"/>
</dbReference>
<protein>
    <submittedName>
        <fullName evidence="1">Uncharacterized protein</fullName>
    </submittedName>
</protein>
<name>A0A2C9US23_MANES</name>
<organism evidence="1">
    <name type="scientific">Manihot esculenta</name>
    <name type="common">Cassava</name>
    <name type="synonym">Jatropha manihot</name>
    <dbReference type="NCBI Taxonomy" id="3983"/>
    <lineage>
        <taxon>Eukaryota</taxon>
        <taxon>Viridiplantae</taxon>
        <taxon>Streptophyta</taxon>
        <taxon>Embryophyta</taxon>
        <taxon>Tracheophyta</taxon>
        <taxon>Spermatophyta</taxon>
        <taxon>Magnoliopsida</taxon>
        <taxon>eudicotyledons</taxon>
        <taxon>Gunneridae</taxon>
        <taxon>Pentapetalae</taxon>
        <taxon>rosids</taxon>
        <taxon>fabids</taxon>
        <taxon>Malpighiales</taxon>
        <taxon>Euphorbiaceae</taxon>
        <taxon>Crotonoideae</taxon>
        <taxon>Manihoteae</taxon>
        <taxon>Manihot</taxon>
    </lineage>
</organism>
<gene>
    <name evidence="1" type="ORF">MANES_13G113800</name>
</gene>
<dbReference type="STRING" id="3983.A0A2C9US23"/>
<reference evidence="1" key="1">
    <citation type="submission" date="2016-02" db="EMBL/GenBank/DDBJ databases">
        <title>WGS assembly of Manihot esculenta.</title>
        <authorList>
            <person name="Bredeson J.V."/>
            <person name="Prochnik S.E."/>
            <person name="Lyons J.B."/>
            <person name="Schmutz J."/>
            <person name="Grimwood J."/>
            <person name="Vrebalov J."/>
            <person name="Bart R.S."/>
            <person name="Amuge T."/>
            <person name="Ferguson M.E."/>
            <person name="Green R."/>
            <person name="Putnam N."/>
            <person name="Stites J."/>
            <person name="Rounsley S."/>
            <person name="Rokhsar D.S."/>
        </authorList>
    </citation>
    <scope>NUCLEOTIDE SEQUENCE [LARGE SCALE GENOMIC DNA]</scope>
    <source>
        <tissue evidence="1">Leaf</tissue>
    </source>
</reference>
<evidence type="ECO:0000313" key="1">
    <source>
        <dbReference type="EMBL" id="OAY33653.1"/>
    </source>
</evidence>
<sequence>MEVFGHDALAEAADGRPVYFRDRYYCALAGGQYCK</sequence>
<accession>A0A2C9US23</accession>
<dbReference type="AlphaFoldDB" id="A0A2C9US23"/>
<proteinExistence type="predicted"/>